<dbReference type="PANTHER" id="PTHR43775:SF51">
    <property type="entry name" value="INACTIVE PHENOLPHTHIOCEROL SYNTHESIS POLYKETIDE SYNTHASE TYPE I PKS1-RELATED"/>
    <property type="match status" value="1"/>
</dbReference>
<organism evidence="4 5">
    <name type="scientific">Streptantibioticus ferralitis</name>
    <dbReference type="NCBI Taxonomy" id="236510"/>
    <lineage>
        <taxon>Bacteria</taxon>
        <taxon>Bacillati</taxon>
        <taxon>Actinomycetota</taxon>
        <taxon>Actinomycetes</taxon>
        <taxon>Kitasatosporales</taxon>
        <taxon>Streptomycetaceae</taxon>
        <taxon>Streptantibioticus</taxon>
    </lineage>
</organism>
<protein>
    <submittedName>
        <fullName evidence="4">Zinc-binding dehydrogenase</fullName>
    </submittedName>
</protein>
<gene>
    <name evidence="4" type="ORF">P2L57_39910</name>
</gene>
<dbReference type="EMBL" id="JARHTQ010000110">
    <property type="protein sequence ID" value="MDF2261656.1"/>
    <property type="molecule type" value="Genomic_DNA"/>
</dbReference>
<dbReference type="Pfam" id="PF13602">
    <property type="entry name" value="ADH_zinc_N_2"/>
    <property type="match status" value="1"/>
</dbReference>
<dbReference type="InterPro" id="IPR036291">
    <property type="entry name" value="NAD(P)-bd_dom_sf"/>
</dbReference>
<dbReference type="SMART" id="SM00829">
    <property type="entry name" value="PKS_ER"/>
    <property type="match status" value="1"/>
</dbReference>
<feature type="non-terminal residue" evidence="4">
    <location>
        <position position="173"/>
    </location>
</feature>
<sequence>IDDRHLASSRSLDFEAAFLQATDGRGVDVVLNSLTGDFIDASLRLMPHGGRFIEMGKADLRPDDQVRADHPGVSYQSFDLVEAGPDRVQQMLLELVGLFEAGILEPLPTVERDVRRAPEAFRYMSQARHVGKIVLTVRQQLVGTGTVLVTGGTGGLGSEVARHLVTTHGVRDL</sequence>
<feature type="non-terminal residue" evidence="4">
    <location>
        <position position="1"/>
    </location>
</feature>
<dbReference type="Gene3D" id="3.90.180.10">
    <property type="entry name" value="Medium-chain alcohol dehydrogenases, catalytic domain"/>
    <property type="match status" value="1"/>
</dbReference>
<keyword evidence="5" id="KW-1185">Reference proteome</keyword>
<keyword evidence="2" id="KW-0511">Multifunctional enzyme</keyword>
<dbReference type="SUPFAM" id="SSF51735">
    <property type="entry name" value="NAD(P)-binding Rossmann-fold domains"/>
    <property type="match status" value="2"/>
</dbReference>
<evidence type="ECO:0000256" key="2">
    <source>
        <dbReference type="ARBA" id="ARBA00023268"/>
    </source>
</evidence>
<keyword evidence="1" id="KW-0808">Transferase</keyword>
<reference evidence="4 5" key="1">
    <citation type="submission" date="2023-03" db="EMBL/GenBank/DDBJ databases">
        <title>Draft genome sequence of type strain Streptomyces ferralitis JCM 14344.</title>
        <authorList>
            <person name="Klaysubun C."/>
            <person name="Duangmal K."/>
        </authorList>
    </citation>
    <scope>NUCLEOTIDE SEQUENCE [LARGE SCALE GENOMIC DNA]</scope>
    <source>
        <strain evidence="4 5">JCM 14344</strain>
    </source>
</reference>
<accession>A0ABT5ZCS7</accession>
<dbReference type="PANTHER" id="PTHR43775">
    <property type="entry name" value="FATTY ACID SYNTHASE"/>
    <property type="match status" value="1"/>
</dbReference>
<evidence type="ECO:0000313" key="4">
    <source>
        <dbReference type="EMBL" id="MDF2261656.1"/>
    </source>
</evidence>
<evidence type="ECO:0000256" key="1">
    <source>
        <dbReference type="ARBA" id="ARBA00022679"/>
    </source>
</evidence>
<dbReference type="InterPro" id="IPR050091">
    <property type="entry name" value="PKS_NRPS_Biosynth_Enz"/>
</dbReference>
<dbReference type="Proteomes" id="UP001220022">
    <property type="component" value="Unassembled WGS sequence"/>
</dbReference>
<dbReference type="CDD" id="cd05195">
    <property type="entry name" value="enoyl_red"/>
    <property type="match status" value="1"/>
</dbReference>
<proteinExistence type="predicted"/>
<dbReference type="RefSeq" id="WP_275823512.1">
    <property type="nucleotide sequence ID" value="NZ_BAAANM010000134.1"/>
</dbReference>
<name>A0ABT5ZCS7_9ACTN</name>
<feature type="domain" description="Enoyl reductase (ER)" evidence="3">
    <location>
        <begin position="1"/>
        <end position="135"/>
    </location>
</feature>
<comment type="caution">
    <text evidence="4">The sequence shown here is derived from an EMBL/GenBank/DDBJ whole genome shotgun (WGS) entry which is preliminary data.</text>
</comment>
<dbReference type="InterPro" id="IPR020843">
    <property type="entry name" value="ER"/>
</dbReference>
<evidence type="ECO:0000259" key="3">
    <source>
        <dbReference type="SMART" id="SM00829"/>
    </source>
</evidence>
<evidence type="ECO:0000313" key="5">
    <source>
        <dbReference type="Proteomes" id="UP001220022"/>
    </source>
</evidence>